<gene>
    <name evidence="2" type="ORF">GCM10008959_41460</name>
</gene>
<evidence type="ECO:0000313" key="2">
    <source>
        <dbReference type="EMBL" id="GGR76405.1"/>
    </source>
</evidence>
<proteinExistence type="predicted"/>
<comment type="caution">
    <text evidence="2">The sequence shown here is derived from an EMBL/GenBank/DDBJ whole genome shotgun (WGS) entry which is preliminary data.</text>
</comment>
<protein>
    <recommendedName>
        <fullName evidence="4">Lipoprotein</fullName>
    </recommendedName>
</protein>
<feature type="chain" id="PRO_5047439223" description="Lipoprotein" evidence="1">
    <location>
        <begin position="16"/>
        <end position="172"/>
    </location>
</feature>
<dbReference type="EMBL" id="BMQM01000068">
    <property type="protein sequence ID" value="GGR76405.1"/>
    <property type="molecule type" value="Genomic_DNA"/>
</dbReference>
<dbReference type="RefSeq" id="WP_189066900.1">
    <property type="nucleotide sequence ID" value="NZ_BMQM01000068.1"/>
</dbReference>
<reference evidence="3" key="1">
    <citation type="journal article" date="2019" name="Int. J. Syst. Evol. Microbiol.">
        <title>The Global Catalogue of Microorganisms (GCM) 10K type strain sequencing project: providing services to taxonomists for standard genome sequencing and annotation.</title>
        <authorList>
            <consortium name="The Broad Institute Genomics Platform"/>
            <consortium name="The Broad Institute Genome Sequencing Center for Infectious Disease"/>
            <person name="Wu L."/>
            <person name="Ma J."/>
        </authorList>
    </citation>
    <scope>NUCLEOTIDE SEQUENCE [LARGE SCALE GENOMIC DNA]</scope>
    <source>
        <strain evidence="3">JCM 31404</strain>
    </source>
</reference>
<organism evidence="2 3">
    <name type="scientific">Deinococcus seoulensis</name>
    <dbReference type="NCBI Taxonomy" id="1837379"/>
    <lineage>
        <taxon>Bacteria</taxon>
        <taxon>Thermotogati</taxon>
        <taxon>Deinococcota</taxon>
        <taxon>Deinococci</taxon>
        <taxon>Deinococcales</taxon>
        <taxon>Deinococcaceae</taxon>
        <taxon>Deinococcus</taxon>
    </lineage>
</organism>
<dbReference type="PROSITE" id="PS51257">
    <property type="entry name" value="PROKAR_LIPOPROTEIN"/>
    <property type="match status" value="1"/>
</dbReference>
<sequence>MRPLFFALLPLMVSACTLVDLQGADFVGKEDARRYVAACARSHTDLYCKALLPTLERTPGEVTVLLVNLGDSDRTAAIERELRRQGLTLDGFVGSAAADRFARANIFLAPRIQAGTMTSLDGRSHTVTCRLNELNTEECVIDGTVRGGNANDPRPGVVGNVFVTDAAILPFD</sequence>
<dbReference type="Proteomes" id="UP000634308">
    <property type="component" value="Unassembled WGS sequence"/>
</dbReference>
<evidence type="ECO:0008006" key="4">
    <source>
        <dbReference type="Google" id="ProtNLM"/>
    </source>
</evidence>
<feature type="signal peptide" evidence="1">
    <location>
        <begin position="1"/>
        <end position="15"/>
    </location>
</feature>
<accession>A0ABQ2S0I6</accession>
<evidence type="ECO:0000313" key="3">
    <source>
        <dbReference type="Proteomes" id="UP000634308"/>
    </source>
</evidence>
<keyword evidence="1" id="KW-0732">Signal</keyword>
<name>A0ABQ2S0I6_9DEIO</name>
<evidence type="ECO:0000256" key="1">
    <source>
        <dbReference type="SAM" id="SignalP"/>
    </source>
</evidence>
<keyword evidence="3" id="KW-1185">Reference proteome</keyword>